<feature type="region of interest" description="Disordered" evidence="1">
    <location>
        <begin position="53"/>
        <end position="74"/>
    </location>
</feature>
<evidence type="ECO:0000256" key="1">
    <source>
        <dbReference type="SAM" id="MobiDB-lite"/>
    </source>
</evidence>
<accession>A0ABT6Y8H6</accession>
<keyword evidence="3" id="KW-1185">Reference proteome</keyword>
<proteinExistence type="predicted"/>
<evidence type="ECO:0000313" key="3">
    <source>
        <dbReference type="Proteomes" id="UP001236507"/>
    </source>
</evidence>
<gene>
    <name evidence="2" type="ORF">QM524_11735</name>
</gene>
<dbReference type="RefSeq" id="WP_283344743.1">
    <property type="nucleotide sequence ID" value="NZ_JASHIF010000009.1"/>
</dbReference>
<protein>
    <submittedName>
        <fullName evidence="2">Uncharacterized protein</fullName>
    </submittedName>
</protein>
<organism evidence="2 3">
    <name type="scientific">Flectobacillus roseus</name>
    <dbReference type="NCBI Taxonomy" id="502259"/>
    <lineage>
        <taxon>Bacteria</taxon>
        <taxon>Pseudomonadati</taxon>
        <taxon>Bacteroidota</taxon>
        <taxon>Cytophagia</taxon>
        <taxon>Cytophagales</taxon>
        <taxon>Flectobacillaceae</taxon>
        <taxon>Flectobacillus</taxon>
    </lineage>
</organism>
<evidence type="ECO:0000313" key="2">
    <source>
        <dbReference type="EMBL" id="MDI9859882.1"/>
    </source>
</evidence>
<comment type="caution">
    <text evidence="2">The sequence shown here is derived from an EMBL/GenBank/DDBJ whole genome shotgun (WGS) entry which is preliminary data.</text>
</comment>
<name>A0ABT6Y8H6_9BACT</name>
<dbReference type="Proteomes" id="UP001236507">
    <property type="component" value="Unassembled WGS sequence"/>
</dbReference>
<dbReference type="EMBL" id="JASHIF010000009">
    <property type="protein sequence ID" value="MDI9859882.1"/>
    <property type="molecule type" value="Genomic_DNA"/>
</dbReference>
<sequence>MIFLIQIPTLNHQNGIRMYFKDAYHQYQMAGKGSGFPDTFDLIYTKVDGTFGEKKGCSRRPSNPNPDSKRDLSSIKHENRVAGKWYLWHPTVGKFEIHACGIIAFNGESIDHRF</sequence>
<reference evidence="2 3" key="1">
    <citation type="submission" date="2023-05" db="EMBL/GenBank/DDBJ databases">
        <title>Novel species of genus Flectobacillus isolated from stream in China.</title>
        <authorList>
            <person name="Lu H."/>
        </authorList>
    </citation>
    <scope>NUCLEOTIDE SEQUENCE [LARGE SCALE GENOMIC DNA]</scope>
    <source>
        <strain evidence="2 3">KCTC 42575</strain>
    </source>
</reference>